<dbReference type="InterPro" id="IPR036259">
    <property type="entry name" value="MFS_trans_sf"/>
</dbReference>
<feature type="transmembrane region" description="Helical" evidence="6">
    <location>
        <begin position="280"/>
        <end position="298"/>
    </location>
</feature>
<feature type="transmembrane region" description="Helical" evidence="6">
    <location>
        <begin position="365"/>
        <end position="387"/>
    </location>
</feature>
<feature type="transmembrane region" description="Helical" evidence="6">
    <location>
        <begin position="51"/>
        <end position="72"/>
    </location>
</feature>
<keyword evidence="3 6" id="KW-0812">Transmembrane</keyword>
<dbReference type="Gene3D" id="1.20.1250.20">
    <property type="entry name" value="MFS general substrate transporter like domains"/>
    <property type="match status" value="1"/>
</dbReference>
<dbReference type="GO" id="GO:0005886">
    <property type="term" value="C:plasma membrane"/>
    <property type="evidence" value="ECO:0007669"/>
    <property type="project" value="UniProtKB-SubCell"/>
</dbReference>
<dbReference type="CDD" id="cd17324">
    <property type="entry name" value="MFS_NepI_like"/>
    <property type="match status" value="1"/>
</dbReference>
<gene>
    <name evidence="8" type="ORF">LF65_00777</name>
</gene>
<evidence type="ECO:0000256" key="4">
    <source>
        <dbReference type="ARBA" id="ARBA00022989"/>
    </source>
</evidence>
<accession>A0A0B5Q5D2</accession>
<dbReference type="Pfam" id="PF07690">
    <property type="entry name" value="MFS_1"/>
    <property type="match status" value="1"/>
</dbReference>
<feature type="transmembrane region" description="Helical" evidence="6">
    <location>
        <begin position="12"/>
        <end position="31"/>
    </location>
</feature>
<evidence type="ECO:0000259" key="7">
    <source>
        <dbReference type="PROSITE" id="PS50850"/>
    </source>
</evidence>
<dbReference type="AlphaFoldDB" id="A0A0B5Q5D2"/>
<evidence type="ECO:0000256" key="3">
    <source>
        <dbReference type="ARBA" id="ARBA00022692"/>
    </source>
</evidence>
<sequence length="413" mass="45154">MNRALKNKNFSNKLLLILSIICAIMVANLYYDQVLLTNISNDFFIPASSSGKLVTAIQIGYTMGLLFIVPLGDRYSRKLLIILSIICSAILLYLMTLVSTFNLIVIIGFFMGISSVSAQLIIPFVSSNISSEKRGIIVGHLLTGVFLGVLLGRVLGGVLGQLVGWRGVHEFAAIVLLIFAVYLFYSLPNDNVKKESSYKNIILSLPPLLKKEKVLRETIVFGAAAFCAFNIFWVSLSFILEGSPYSYGSAIVGLFGFLGIAGALAAGFSGKLTNSKKVSLWNLFALAIMFVSFLILGIGWSKLIIIILVTFTLDVGSRMNMSLNQGRIYKLSLQNHSRLNSLYMVGYYLGGSLGSWISTSVYHSFGVIGITIASCSVLLLACVYYLITNDLLNRENNTKSSSAFTSKNQPTHQ</sequence>
<feature type="domain" description="Major facilitator superfamily (MFS) profile" evidence="7">
    <location>
        <begin position="14"/>
        <end position="391"/>
    </location>
</feature>
<reference evidence="9" key="1">
    <citation type="submission" date="2014-12" db="EMBL/GenBank/DDBJ databases">
        <title>Genome sequence of Clostridium beijerinckii strain 59B.</title>
        <authorList>
            <person name="Little G.T."/>
            <person name="Minton N.P."/>
        </authorList>
    </citation>
    <scope>NUCLEOTIDE SEQUENCE [LARGE SCALE GENOMIC DNA]</scope>
    <source>
        <strain evidence="9">59B</strain>
    </source>
</reference>
<dbReference type="PROSITE" id="PS50850">
    <property type="entry name" value="MFS"/>
    <property type="match status" value="1"/>
</dbReference>
<keyword evidence="2" id="KW-0813">Transport</keyword>
<feature type="transmembrane region" description="Helical" evidence="6">
    <location>
        <begin position="219"/>
        <end position="240"/>
    </location>
</feature>
<keyword evidence="4 6" id="KW-1133">Transmembrane helix</keyword>
<feature type="transmembrane region" description="Helical" evidence="6">
    <location>
        <begin position="104"/>
        <end position="125"/>
    </location>
</feature>
<evidence type="ECO:0000256" key="1">
    <source>
        <dbReference type="ARBA" id="ARBA00004651"/>
    </source>
</evidence>
<dbReference type="SUPFAM" id="SSF103473">
    <property type="entry name" value="MFS general substrate transporter"/>
    <property type="match status" value="1"/>
</dbReference>
<dbReference type="RefSeq" id="WP_041894203.1">
    <property type="nucleotide sequence ID" value="NZ_CP010086.2"/>
</dbReference>
<dbReference type="InterPro" id="IPR020846">
    <property type="entry name" value="MFS_dom"/>
</dbReference>
<evidence type="ECO:0000256" key="5">
    <source>
        <dbReference type="ARBA" id="ARBA00023136"/>
    </source>
</evidence>
<feature type="transmembrane region" description="Helical" evidence="6">
    <location>
        <begin position="342"/>
        <end position="359"/>
    </location>
</feature>
<feature type="transmembrane region" description="Helical" evidence="6">
    <location>
        <begin position="246"/>
        <end position="268"/>
    </location>
</feature>
<protein>
    <submittedName>
        <fullName evidence="8">MFS transporter</fullName>
    </submittedName>
</protein>
<dbReference type="PANTHER" id="PTHR42910:SF1">
    <property type="entry name" value="MAJOR FACILITATOR SUPERFAMILY (MFS) PROFILE DOMAIN-CONTAINING PROTEIN"/>
    <property type="match status" value="1"/>
</dbReference>
<evidence type="ECO:0000313" key="9">
    <source>
        <dbReference type="Proteomes" id="UP000031866"/>
    </source>
</evidence>
<keyword evidence="5 6" id="KW-0472">Membrane</keyword>
<feature type="transmembrane region" description="Helical" evidence="6">
    <location>
        <begin position="168"/>
        <end position="187"/>
    </location>
</feature>
<evidence type="ECO:0000256" key="6">
    <source>
        <dbReference type="SAM" id="Phobius"/>
    </source>
</evidence>
<evidence type="ECO:0000256" key="2">
    <source>
        <dbReference type="ARBA" id="ARBA00022448"/>
    </source>
</evidence>
<dbReference type="EMBL" id="CP010086">
    <property type="protein sequence ID" value="AJG97404.1"/>
    <property type="molecule type" value="Genomic_DNA"/>
</dbReference>
<comment type="subcellular location">
    <subcellularLocation>
        <location evidence="1">Cell membrane</location>
        <topology evidence="1">Multi-pass membrane protein</topology>
    </subcellularLocation>
</comment>
<dbReference type="InterPro" id="IPR011701">
    <property type="entry name" value="MFS"/>
</dbReference>
<dbReference type="GO" id="GO:0022857">
    <property type="term" value="F:transmembrane transporter activity"/>
    <property type="evidence" value="ECO:0007669"/>
    <property type="project" value="InterPro"/>
</dbReference>
<dbReference type="Proteomes" id="UP000031866">
    <property type="component" value="Chromosome"/>
</dbReference>
<dbReference type="KEGG" id="cbei:LF65_00777"/>
<organism evidence="8 9">
    <name type="scientific">Clostridium beijerinckii</name>
    <name type="common">Clostridium MP</name>
    <dbReference type="NCBI Taxonomy" id="1520"/>
    <lineage>
        <taxon>Bacteria</taxon>
        <taxon>Bacillati</taxon>
        <taxon>Bacillota</taxon>
        <taxon>Clostridia</taxon>
        <taxon>Eubacteriales</taxon>
        <taxon>Clostridiaceae</taxon>
        <taxon>Clostridium</taxon>
    </lineage>
</organism>
<dbReference type="PANTHER" id="PTHR42910">
    <property type="entry name" value="TRANSPORTER SCO4007-RELATED"/>
    <property type="match status" value="1"/>
</dbReference>
<evidence type="ECO:0000313" key="8">
    <source>
        <dbReference type="EMBL" id="AJG97404.1"/>
    </source>
</evidence>
<dbReference type="OrthoDB" id="9815356at2"/>
<feature type="transmembrane region" description="Helical" evidence="6">
    <location>
        <begin position="79"/>
        <end position="98"/>
    </location>
</feature>
<name>A0A0B5Q5D2_CLOBE</name>
<proteinExistence type="predicted"/>
<feature type="transmembrane region" description="Helical" evidence="6">
    <location>
        <begin position="137"/>
        <end position="156"/>
    </location>
</feature>
<feature type="transmembrane region" description="Helical" evidence="6">
    <location>
        <begin position="304"/>
        <end position="321"/>
    </location>
</feature>